<evidence type="ECO:0000256" key="3">
    <source>
        <dbReference type="ARBA" id="ARBA00022759"/>
    </source>
</evidence>
<keyword evidence="4" id="KW-0378">Hydrolase</keyword>
<dbReference type="InterPro" id="IPR012337">
    <property type="entry name" value="RNaseH-like_sf"/>
</dbReference>
<dbReference type="GO" id="GO:0003676">
    <property type="term" value="F:nucleic acid binding"/>
    <property type="evidence" value="ECO:0007669"/>
    <property type="project" value="InterPro"/>
</dbReference>
<dbReference type="GO" id="GO:0006310">
    <property type="term" value="P:DNA recombination"/>
    <property type="evidence" value="ECO:0007669"/>
    <property type="project" value="UniProtKB-KW"/>
</dbReference>
<dbReference type="GO" id="GO:0046872">
    <property type="term" value="F:metal ion binding"/>
    <property type="evidence" value="ECO:0007669"/>
    <property type="project" value="UniProtKB-KW"/>
</dbReference>
<keyword evidence="6" id="KW-0229">DNA integration</keyword>
<dbReference type="EMBL" id="BNCO01000019">
    <property type="protein sequence ID" value="GIL54770.1"/>
    <property type="molecule type" value="Genomic_DNA"/>
</dbReference>
<protein>
    <recommendedName>
        <fullName evidence="10">Integrase catalytic domain-containing protein</fullName>
    </recommendedName>
</protein>
<dbReference type="Gene3D" id="3.30.420.10">
    <property type="entry name" value="Ribonuclease H-like superfamily/Ribonuclease H"/>
    <property type="match status" value="1"/>
</dbReference>
<evidence type="ECO:0000256" key="8">
    <source>
        <dbReference type="ARBA" id="ARBA00022932"/>
    </source>
</evidence>
<keyword evidence="1" id="KW-0540">Nuclease</keyword>
<dbReference type="InterPro" id="IPR001584">
    <property type="entry name" value="Integrase_cat-core"/>
</dbReference>
<keyword evidence="5" id="KW-0460">Magnesium</keyword>
<dbReference type="PANTHER" id="PTHR42648:SF11">
    <property type="entry name" value="TRANSPOSON TY4-P GAG-POL POLYPROTEIN"/>
    <property type="match status" value="1"/>
</dbReference>
<keyword evidence="12" id="KW-1185">Reference proteome</keyword>
<keyword evidence="9" id="KW-0233">DNA recombination</keyword>
<evidence type="ECO:0000256" key="2">
    <source>
        <dbReference type="ARBA" id="ARBA00022723"/>
    </source>
</evidence>
<dbReference type="PROSITE" id="PS50994">
    <property type="entry name" value="INTEGRASE"/>
    <property type="match status" value="1"/>
</dbReference>
<evidence type="ECO:0000313" key="11">
    <source>
        <dbReference type="EMBL" id="GIL54770.1"/>
    </source>
</evidence>
<evidence type="ECO:0000256" key="4">
    <source>
        <dbReference type="ARBA" id="ARBA00022801"/>
    </source>
</evidence>
<organism evidence="11 12">
    <name type="scientific">Volvox africanus</name>
    <dbReference type="NCBI Taxonomy" id="51714"/>
    <lineage>
        <taxon>Eukaryota</taxon>
        <taxon>Viridiplantae</taxon>
        <taxon>Chlorophyta</taxon>
        <taxon>core chlorophytes</taxon>
        <taxon>Chlorophyceae</taxon>
        <taxon>CS clade</taxon>
        <taxon>Chlamydomonadales</taxon>
        <taxon>Volvocaceae</taxon>
        <taxon>Volvox</taxon>
    </lineage>
</organism>
<proteinExistence type="predicted"/>
<dbReference type="GO" id="GO:0016787">
    <property type="term" value="F:hydrolase activity"/>
    <property type="evidence" value="ECO:0007669"/>
    <property type="project" value="UniProtKB-KW"/>
</dbReference>
<feature type="domain" description="Integrase catalytic" evidence="10">
    <location>
        <begin position="1"/>
        <end position="101"/>
    </location>
</feature>
<evidence type="ECO:0000256" key="7">
    <source>
        <dbReference type="ARBA" id="ARBA00022918"/>
    </source>
</evidence>
<dbReference type="GO" id="GO:0004519">
    <property type="term" value="F:endonuclease activity"/>
    <property type="evidence" value="ECO:0007669"/>
    <property type="project" value="UniProtKB-KW"/>
</dbReference>
<evidence type="ECO:0000256" key="6">
    <source>
        <dbReference type="ARBA" id="ARBA00022908"/>
    </source>
</evidence>
<evidence type="ECO:0000259" key="10">
    <source>
        <dbReference type="PROSITE" id="PS50994"/>
    </source>
</evidence>
<dbReference type="PANTHER" id="PTHR42648">
    <property type="entry name" value="TRANSPOSASE, PUTATIVE-RELATED"/>
    <property type="match status" value="1"/>
</dbReference>
<accession>A0A8J4B779</accession>
<gene>
    <name evidence="11" type="ORF">Vafri_10467</name>
</gene>
<sequence>MTTSRRQIYFPYEKSDAPHPVREIIALLEKHLPGEKVQDVRTDHGRDYLNSELCAFPAEHEIQHQTSSPYTPQQIRRAERLNRTLLEKARTFHVVREQIAH</sequence>
<keyword evidence="8" id="KW-0239">DNA-directed DNA polymerase</keyword>
<evidence type="ECO:0000256" key="1">
    <source>
        <dbReference type="ARBA" id="ARBA00022722"/>
    </source>
</evidence>
<dbReference type="SUPFAM" id="SSF53098">
    <property type="entry name" value="Ribonuclease H-like"/>
    <property type="match status" value="1"/>
</dbReference>
<dbReference type="AlphaFoldDB" id="A0A8J4B779"/>
<keyword evidence="7" id="KW-0695">RNA-directed DNA polymerase</keyword>
<dbReference type="Proteomes" id="UP000747399">
    <property type="component" value="Unassembled WGS sequence"/>
</dbReference>
<keyword evidence="8" id="KW-0548">Nucleotidyltransferase</keyword>
<name>A0A8J4B779_9CHLO</name>
<keyword evidence="8" id="KW-0808">Transferase</keyword>
<evidence type="ECO:0000256" key="9">
    <source>
        <dbReference type="ARBA" id="ARBA00023172"/>
    </source>
</evidence>
<dbReference type="GO" id="GO:0015074">
    <property type="term" value="P:DNA integration"/>
    <property type="evidence" value="ECO:0007669"/>
    <property type="project" value="UniProtKB-KW"/>
</dbReference>
<dbReference type="InterPro" id="IPR036397">
    <property type="entry name" value="RNaseH_sf"/>
</dbReference>
<dbReference type="GO" id="GO:0003964">
    <property type="term" value="F:RNA-directed DNA polymerase activity"/>
    <property type="evidence" value="ECO:0007669"/>
    <property type="project" value="UniProtKB-KW"/>
</dbReference>
<dbReference type="InterPro" id="IPR039537">
    <property type="entry name" value="Retrotran_Ty1/copia-like"/>
</dbReference>
<evidence type="ECO:0000256" key="5">
    <source>
        <dbReference type="ARBA" id="ARBA00022842"/>
    </source>
</evidence>
<comment type="caution">
    <text evidence="11">The sequence shown here is derived from an EMBL/GenBank/DDBJ whole genome shotgun (WGS) entry which is preliminary data.</text>
</comment>
<keyword evidence="3" id="KW-0255">Endonuclease</keyword>
<evidence type="ECO:0000313" key="12">
    <source>
        <dbReference type="Proteomes" id="UP000747399"/>
    </source>
</evidence>
<keyword evidence="2" id="KW-0479">Metal-binding</keyword>
<dbReference type="GO" id="GO:0003887">
    <property type="term" value="F:DNA-directed DNA polymerase activity"/>
    <property type="evidence" value="ECO:0007669"/>
    <property type="project" value="UniProtKB-KW"/>
</dbReference>
<reference evidence="11" key="1">
    <citation type="journal article" date="2021" name="Proc. Natl. Acad. Sci. U.S.A.">
        <title>Three genomes in the algal genus Volvox reveal the fate of a haploid sex-determining region after a transition to homothallism.</title>
        <authorList>
            <person name="Yamamoto K."/>
            <person name="Hamaji T."/>
            <person name="Kawai-Toyooka H."/>
            <person name="Matsuzaki R."/>
            <person name="Takahashi F."/>
            <person name="Nishimura Y."/>
            <person name="Kawachi M."/>
            <person name="Noguchi H."/>
            <person name="Minakuchi Y."/>
            <person name="Umen J.G."/>
            <person name="Toyoda A."/>
            <person name="Nozaki H."/>
        </authorList>
    </citation>
    <scope>NUCLEOTIDE SEQUENCE</scope>
    <source>
        <strain evidence="11">NIES-3780</strain>
    </source>
</reference>